<dbReference type="Proteomes" id="UP001159427">
    <property type="component" value="Unassembled WGS sequence"/>
</dbReference>
<name>A0ABN8PHR9_9CNID</name>
<keyword evidence="2" id="KW-1185">Reference proteome</keyword>
<evidence type="ECO:0000313" key="1">
    <source>
        <dbReference type="EMBL" id="CAH3143334.1"/>
    </source>
</evidence>
<sequence>TTRAKNGLRELRTNWLQTPETRRGEIVTALNTAASKLGKFANAGDDAVGAIRGAVEIIASFASLAGPHGQIISVVLNFISGFLSLFGKGPSPKPLSQVVREEIEKWYSRDLSNQAEGSIFDFQTSRVFLNGVSRAGRNLTESESTALPSYVPVYNGVAFMGTLSSEIRNIIRGNKAGEAKKCLKYIELYTRMAVLKDLVLQQMAALISDSQSSIRDGVYAYQDYIRSSAKALFKFLYESEIGSNIIPYFDPDKYELTDAYMSEVLEIENYDRSMAGKYFVNVRMRSSYGRLGYVSAMPLVNYEDRGADLVFGGNFYWKLVPHGKNLFSIVNRYNCHANDGLCDAMLTWTESHGLYRVTIKHEDPALWEITRTSNSRRRRYR</sequence>
<dbReference type="EMBL" id="CALNXI010000851">
    <property type="protein sequence ID" value="CAH3143334.1"/>
    <property type="molecule type" value="Genomic_DNA"/>
</dbReference>
<feature type="non-terminal residue" evidence="1">
    <location>
        <position position="1"/>
    </location>
</feature>
<accession>A0ABN8PHR9</accession>
<comment type="caution">
    <text evidence="1">The sequence shown here is derived from an EMBL/GenBank/DDBJ whole genome shotgun (WGS) entry which is preliminary data.</text>
</comment>
<protein>
    <submittedName>
        <fullName evidence="1">Uncharacterized protein</fullName>
    </submittedName>
</protein>
<proteinExistence type="predicted"/>
<organism evidence="1 2">
    <name type="scientific">Porites evermanni</name>
    <dbReference type="NCBI Taxonomy" id="104178"/>
    <lineage>
        <taxon>Eukaryota</taxon>
        <taxon>Metazoa</taxon>
        <taxon>Cnidaria</taxon>
        <taxon>Anthozoa</taxon>
        <taxon>Hexacorallia</taxon>
        <taxon>Scleractinia</taxon>
        <taxon>Fungiina</taxon>
        <taxon>Poritidae</taxon>
        <taxon>Porites</taxon>
    </lineage>
</organism>
<evidence type="ECO:0000313" key="2">
    <source>
        <dbReference type="Proteomes" id="UP001159427"/>
    </source>
</evidence>
<gene>
    <name evidence="1" type="ORF">PEVE_00042817</name>
</gene>
<reference evidence="1 2" key="1">
    <citation type="submission" date="2022-05" db="EMBL/GenBank/DDBJ databases">
        <authorList>
            <consortium name="Genoscope - CEA"/>
            <person name="William W."/>
        </authorList>
    </citation>
    <scope>NUCLEOTIDE SEQUENCE [LARGE SCALE GENOMIC DNA]</scope>
</reference>